<accession>A0AAW1XKB0</accession>
<dbReference type="AlphaFoldDB" id="A0AAW1XKB0"/>
<organism evidence="1 2">
    <name type="scientific">Rubus argutus</name>
    <name type="common">Southern blackberry</name>
    <dbReference type="NCBI Taxonomy" id="59490"/>
    <lineage>
        <taxon>Eukaryota</taxon>
        <taxon>Viridiplantae</taxon>
        <taxon>Streptophyta</taxon>
        <taxon>Embryophyta</taxon>
        <taxon>Tracheophyta</taxon>
        <taxon>Spermatophyta</taxon>
        <taxon>Magnoliopsida</taxon>
        <taxon>eudicotyledons</taxon>
        <taxon>Gunneridae</taxon>
        <taxon>Pentapetalae</taxon>
        <taxon>rosids</taxon>
        <taxon>fabids</taxon>
        <taxon>Rosales</taxon>
        <taxon>Rosaceae</taxon>
        <taxon>Rosoideae</taxon>
        <taxon>Rosoideae incertae sedis</taxon>
        <taxon>Rubus</taxon>
    </lineage>
</organism>
<reference evidence="1 2" key="1">
    <citation type="journal article" date="2023" name="G3 (Bethesda)">
        <title>A chromosome-length genome assembly and annotation of blackberry (Rubus argutus, cv. 'Hillquist').</title>
        <authorList>
            <person name="Bruna T."/>
            <person name="Aryal R."/>
            <person name="Dudchenko O."/>
            <person name="Sargent D.J."/>
            <person name="Mead D."/>
            <person name="Buti M."/>
            <person name="Cavallini A."/>
            <person name="Hytonen T."/>
            <person name="Andres J."/>
            <person name="Pham M."/>
            <person name="Weisz D."/>
            <person name="Mascagni F."/>
            <person name="Usai G."/>
            <person name="Natali L."/>
            <person name="Bassil N."/>
            <person name="Fernandez G.E."/>
            <person name="Lomsadze A."/>
            <person name="Armour M."/>
            <person name="Olukolu B."/>
            <person name="Poorten T."/>
            <person name="Britton C."/>
            <person name="Davik J."/>
            <person name="Ashrafi H."/>
            <person name="Aiden E.L."/>
            <person name="Borodovsky M."/>
            <person name="Worthington M."/>
        </authorList>
    </citation>
    <scope>NUCLEOTIDE SEQUENCE [LARGE SCALE GENOMIC DNA]</scope>
    <source>
        <strain evidence="1">PI 553951</strain>
    </source>
</reference>
<evidence type="ECO:0000313" key="1">
    <source>
        <dbReference type="EMBL" id="KAK9936813.1"/>
    </source>
</evidence>
<keyword evidence="2" id="KW-1185">Reference proteome</keyword>
<dbReference type="EMBL" id="JBEDUW010000003">
    <property type="protein sequence ID" value="KAK9936813.1"/>
    <property type="molecule type" value="Genomic_DNA"/>
</dbReference>
<dbReference type="PANTHER" id="PTHR34569">
    <property type="entry name" value="EXPRESSED PROTEIN"/>
    <property type="match status" value="1"/>
</dbReference>
<dbReference type="Proteomes" id="UP001457282">
    <property type="component" value="Unassembled WGS sequence"/>
</dbReference>
<sequence>MDTELHTIGSLPAAIIIRRNSSTSSRPDPEIEDDPHFRYTSLKDIILNSPQSITAVSDEPWNYDFDPSNIMIRNQLVKRAASAYVQSAAILACTRNQSIFVSFWGRLMRGHCAGLSSGWDAYVRSPIEGCLRPILQFFACVVGNVRSTLNNSVS</sequence>
<gene>
    <name evidence="1" type="ORF">M0R45_013637</name>
</gene>
<dbReference type="PANTHER" id="PTHR34569:SF17">
    <property type="entry name" value="UBIQUITIN-PROTEIN LIGASE ARKADIA-A, PUTATIVE-RELATED"/>
    <property type="match status" value="1"/>
</dbReference>
<name>A0AAW1XKB0_RUBAR</name>
<comment type="caution">
    <text evidence="1">The sequence shown here is derived from an EMBL/GenBank/DDBJ whole genome shotgun (WGS) entry which is preliminary data.</text>
</comment>
<protein>
    <submittedName>
        <fullName evidence="1">Uncharacterized protein</fullName>
    </submittedName>
</protein>
<proteinExistence type="predicted"/>
<evidence type="ECO:0000313" key="2">
    <source>
        <dbReference type="Proteomes" id="UP001457282"/>
    </source>
</evidence>